<organism evidence="1">
    <name type="scientific">Medioppia subpectinata</name>
    <dbReference type="NCBI Taxonomy" id="1979941"/>
    <lineage>
        <taxon>Eukaryota</taxon>
        <taxon>Metazoa</taxon>
        <taxon>Ecdysozoa</taxon>
        <taxon>Arthropoda</taxon>
        <taxon>Chelicerata</taxon>
        <taxon>Arachnida</taxon>
        <taxon>Acari</taxon>
        <taxon>Acariformes</taxon>
        <taxon>Sarcoptiformes</taxon>
        <taxon>Oribatida</taxon>
        <taxon>Brachypylina</taxon>
        <taxon>Oppioidea</taxon>
        <taxon>Oppiidae</taxon>
        <taxon>Medioppia</taxon>
    </lineage>
</organism>
<proteinExistence type="predicted"/>
<accession>A0A7R9KR81</accession>
<evidence type="ECO:0000313" key="2">
    <source>
        <dbReference type="Proteomes" id="UP000759131"/>
    </source>
</evidence>
<reference evidence="1" key="1">
    <citation type="submission" date="2020-11" db="EMBL/GenBank/DDBJ databases">
        <authorList>
            <person name="Tran Van P."/>
        </authorList>
    </citation>
    <scope>NUCLEOTIDE SEQUENCE</scope>
</reference>
<name>A0A7R9KR81_9ACAR</name>
<dbReference type="AlphaFoldDB" id="A0A7R9KR81"/>
<keyword evidence="2" id="KW-1185">Reference proteome</keyword>
<sequence>MSKQLSDRLLNPLKESMAKMFTTDYVQKILMTGEMSDENIRYAKIQWKASKDSYSELMKRAYSLAVTETDRKSLDVKAMNDKMTKYYDRFENELGGIAPELTARPMNGSAVDNVLTYYRELKRGSLLRILVIKLVANYVVYEIHEYLKRQPQYRPNVLANNMLFTDFDIKRALTVAKAMIDCNGAHISLAEGLELIQLAHDES</sequence>
<dbReference type="EMBL" id="CAJPIZ010003915">
    <property type="protein sequence ID" value="CAG2106961.1"/>
    <property type="molecule type" value="Genomic_DNA"/>
</dbReference>
<dbReference type="EMBL" id="OC858490">
    <property type="protein sequence ID" value="CAD7626531.1"/>
    <property type="molecule type" value="Genomic_DNA"/>
</dbReference>
<dbReference type="Proteomes" id="UP000759131">
    <property type="component" value="Unassembled WGS sequence"/>
</dbReference>
<gene>
    <name evidence="1" type="ORF">OSB1V03_LOCUS6964</name>
</gene>
<evidence type="ECO:0000313" key="1">
    <source>
        <dbReference type="EMBL" id="CAD7626531.1"/>
    </source>
</evidence>
<protein>
    <submittedName>
        <fullName evidence="1">Uncharacterized protein</fullName>
    </submittedName>
</protein>